<sequence length="185" mass="19743">MGGDDVALRVVRRVLDGAEILHLHIVRHHHKASGMLAGGAPNAHAAQSQTVFLRPSRSCAVLFQILFHHAISGLLRQSADGARAEHLGFAEHLDGMTVSFGLILAGEIQVDIRDLTAAKAKKCLEGDVEPVLHVLLTAHRTQLVRHVRTAAVGPILNELHVLALGAAIVGRQGVDLRDAGHIGNQ</sequence>
<reference evidence="1" key="1">
    <citation type="submission" date="2019-08" db="EMBL/GenBank/DDBJ databases">
        <authorList>
            <person name="Kucharzyk K."/>
            <person name="Murdoch R.W."/>
            <person name="Higgins S."/>
            <person name="Loffler F."/>
        </authorList>
    </citation>
    <scope>NUCLEOTIDE SEQUENCE</scope>
</reference>
<evidence type="ECO:0000313" key="1">
    <source>
        <dbReference type="EMBL" id="MPM31492.1"/>
    </source>
</evidence>
<protein>
    <submittedName>
        <fullName evidence="1">Uncharacterized protein</fullName>
    </submittedName>
</protein>
<dbReference type="AlphaFoldDB" id="A0A644YSC9"/>
<comment type="caution">
    <text evidence="1">The sequence shown here is derived from an EMBL/GenBank/DDBJ whole genome shotgun (WGS) entry which is preliminary data.</text>
</comment>
<organism evidence="1">
    <name type="scientific">bioreactor metagenome</name>
    <dbReference type="NCBI Taxonomy" id="1076179"/>
    <lineage>
        <taxon>unclassified sequences</taxon>
        <taxon>metagenomes</taxon>
        <taxon>ecological metagenomes</taxon>
    </lineage>
</organism>
<proteinExistence type="predicted"/>
<gene>
    <name evidence="1" type="ORF">SDC9_78047</name>
</gene>
<name>A0A644YSC9_9ZZZZ</name>
<dbReference type="EMBL" id="VSSQ01006089">
    <property type="protein sequence ID" value="MPM31492.1"/>
    <property type="molecule type" value="Genomic_DNA"/>
</dbReference>
<accession>A0A644YSC9</accession>